<proteinExistence type="predicted"/>
<sequence length="390" mass="43923">MLRKIFVCLFLIPFIIGATIDFESKIAHYEKAVRVVSKAQAPTVSKEMRDLYIQLQQKKSECKKLQKELILKNKRLEKEVLKIKLNISKKECQNTIAVIGIRTYLRHRKTQKDISMMKQKYHKMIKQRNKNTLRIRKIKKKIKKCDSWMQRLSKCQEQLGNRFQNEFQGIIDEGTPQWQKMIPGEKNLPVYGSVMTEKQTTNYACPLDNALRLDGYSTGWIPFIQNGTISAGTWSYPGGGLHLGLDVASPLYSPIQAGANGLVLYADAPVPTNCGYLGNYCGWPYGGGNTICMLMAVNEQLFAVSLNHLSNEIHVVAGQQIHQGDIIAKSGNSGNSTGPHTHIEVFRLRISVQAAVARFRQGADFAWGCGWNQPATCSDIACRIRPESVF</sequence>
<evidence type="ECO:0000313" key="3">
    <source>
        <dbReference type="EMBL" id="RNM31835.1"/>
    </source>
</evidence>
<evidence type="ECO:0000256" key="1">
    <source>
        <dbReference type="SAM" id="Coils"/>
    </source>
</evidence>
<protein>
    <recommendedName>
        <fullName evidence="2">M23ase beta-sheet core domain-containing protein</fullName>
    </recommendedName>
</protein>
<comment type="caution">
    <text evidence="3">The sequence shown here is derived from an EMBL/GenBank/DDBJ whole genome shotgun (WGS) entry which is preliminary data.</text>
</comment>
<dbReference type="Gene3D" id="2.70.70.10">
    <property type="entry name" value="Glucose Permease (Domain IIA)"/>
    <property type="match status" value="1"/>
</dbReference>
<accession>A0A3N0I4A4</accession>
<evidence type="ECO:0000259" key="2">
    <source>
        <dbReference type="Pfam" id="PF01551"/>
    </source>
</evidence>
<organism evidence="3 4">
    <name type="scientific">Absicoccus porci</name>
    <dbReference type="NCBI Taxonomy" id="2486576"/>
    <lineage>
        <taxon>Bacteria</taxon>
        <taxon>Bacillati</taxon>
        <taxon>Bacillota</taxon>
        <taxon>Erysipelotrichia</taxon>
        <taxon>Erysipelotrichales</taxon>
        <taxon>Erysipelotrichaceae</taxon>
        <taxon>Absicoccus</taxon>
    </lineage>
</organism>
<dbReference type="InterPro" id="IPR011055">
    <property type="entry name" value="Dup_hybrid_motif"/>
</dbReference>
<dbReference type="GO" id="GO:0004222">
    <property type="term" value="F:metalloendopeptidase activity"/>
    <property type="evidence" value="ECO:0007669"/>
    <property type="project" value="TreeGrafter"/>
</dbReference>
<dbReference type="PANTHER" id="PTHR21666">
    <property type="entry name" value="PEPTIDASE-RELATED"/>
    <property type="match status" value="1"/>
</dbReference>
<keyword evidence="4" id="KW-1185">Reference proteome</keyword>
<dbReference type="CDD" id="cd12797">
    <property type="entry name" value="M23_peptidase"/>
    <property type="match status" value="1"/>
</dbReference>
<gene>
    <name evidence="3" type="ORF">EDX97_04615</name>
</gene>
<dbReference type="InterPro" id="IPR016047">
    <property type="entry name" value="M23ase_b-sheet_dom"/>
</dbReference>
<feature type="domain" description="M23ase beta-sheet core" evidence="2">
    <location>
        <begin position="242"/>
        <end position="347"/>
    </location>
</feature>
<dbReference type="Proteomes" id="UP000276568">
    <property type="component" value="Unassembled WGS sequence"/>
</dbReference>
<name>A0A3N0I4A4_9FIRM</name>
<reference evidence="3 4" key="1">
    <citation type="submission" date="2018-11" db="EMBL/GenBank/DDBJ databases">
        <title>Clostridium sp. nov., a member of the family Erysipelotrichaceae isolated from pig faeces.</title>
        <authorList>
            <person name="Chang Y.-H."/>
        </authorList>
    </citation>
    <scope>NUCLEOTIDE SEQUENCE [LARGE SCALE GENOMIC DNA]</scope>
    <source>
        <strain evidence="3 4">YH-panp20</strain>
    </source>
</reference>
<dbReference type="PANTHER" id="PTHR21666:SF270">
    <property type="entry name" value="MUREIN HYDROLASE ACTIVATOR ENVC"/>
    <property type="match status" value="1"/>
</dbReference>
<dbReference type="OrthoDB" id="9809488at2"/>
<dbReference type="InterPro" id="IPR050570">
    <property type="entry name" value="Cell_wall_metabolism_enzyme"/>
</dbReference>
<dbReference type="Pfam" id="PF01551">
    <property type="entry name" value="Peptidase_M23"/>
    <property type="match status" value="1"/>
</dbReference>
<dbReference type="RefSeq" id="WP_128519994.1">
    <property type="nucleotide sequence ID" value="NZ_JALFCT010000043.1"/>
</dbReference>
<dbReference type="SUPFAM" id="SSF51261">
    <property type="entry name" value="Duplicated hybrid motif"/>
    <property type="match status" value="1"/>
</dbReference>
<keyword evidence="1" id="KW-0175">Coiled coil</keyword>
<dbReference type="AlphaFoldDB" id="A0A3N0I4A4"/>
<dbReference type="EMBL" id="RJQC01000001">
    <property type="protein sequence ID" value="RNM31835.1"/>
    <property type="molecule type" value="Genomic_DNA"/>
</dbReference>
<evidence type="ECO:0000313" key="4">
    <source>
        <dbReference type="Proteomes" id="UP000276568"/>
    </source>
</evidence>
<feature type="coiled-coil region" evidence="1">
    <location>
        <begin position="48"/>
        <end position="93"/>
    </location>
</feature>